<keyword evidence="6" id="KW-0297">G-protein coupled receptor</keyword>
<keyword evidence="11" id="KW-0966">Cell projection</keyword>
<evidence type="ECO:0000256" key="7">
    <source>
        <dbReference type="ARBA" id="ARBA00023157"/>
    </source>
</evidence>
<evidence type="ECO:0000256" key="3">
    <source>
        <dbReference type="ARBA" id="ARBA00022475"/>
    </source>
</evidence>
<evidence type="ECO:0000256" key="1">
    <source>
        <dbReference type="ARBA" id="ARBA00004316"/>
    </source>
</evidence>
<dbReference type="Proteomes" id="UP000677803">
    <property type="component" value="Unassembled WGS sequence"/>
</dbReference>
<dbReference type="InterPro" id="IPR003909">
    <property type="entry name" value="GPR37_orph"/>
</dbReference>
<evidence type="ECO:0000256" key="5">
    <source>
        <dbReference type="ARBA" id="ARBA00022843"/>
    </source>
</evidence>
<dbReference type="GO" id="GO:0005886">
    <property type="term" value="C:plasma membrane"/>
    <property type="evidence" value="ECO:0007669"/>
    <property type="project" value="UniProtKB-SubCell"/>
</dbReference>
<evidence type="ECO:0000256" key="4">
    <source>
        <dbReference type="ARBA" id="ARBA00022729"/>
    </source>
</evidence>
<evidence type="ECO:0000256" key="9">
    <source>
        <dbReference type="ARBA" id="ARBA00023180"/>
    </source>
</evidence>
<keyword evidence="8" id="KW-0675">Receptor</keyword>
<name>A0A8S4BV75_9TELE</name>
<organism evidence="12 13">
    <name type="scientific">Menidia menidia</name>
    <name type="common">Atlantic silverside</name>
    <dbReference type="NCBI Taxonomy" id="238744"/>
    <lineage>
        <taxon>Eukaryota</taxon>
        <taxon>Metazoa</taxon>
        <taxon>Chordata</taxon>
        <taxon>Craniata</taxon>
        <taxon>Vertebrata</taxon>
        <taxon>Euteleostomi</taxon>
        <taxon>Actinopterygii</taxon>
        <taxon>Neopterygii</taxon>
        <taxon>Teleostei</taxon>
        <taxon>Neoteleostei</taxon>
        <taxon>Acanthomorphata</taxon>
        <taxon>Ovalentaria</taxon>
        <taxon>Atherinomorphae</taxon>
        <taxon>Atheriniformes</taxon>
        <taxon>Atherinopsidae</taxon>
        <taxon>Menidiinae</taxon>
        <taxon>Menidia</taxon>
    </lineage>
</organism>
<evidence type="ECO:0000256" key="11">
    <source>
        <dbReference type="ARBA" id="ARBA00023273"/>
    </source>
</evidence>
<dbReference type="AlphaFoldDB" id="A0A8S4BV75"/>
<dbReference type="PANTHER" id="PTHR46216:SF2">
    <property type="entry name" value="G PROTEIN-COUPLED RECEPTOR 37-LIKE 1B"/>
    <property type="match status" value="1"/>
</dbReference>
<keyword evidence="7" id="KW-1015">Disulfide bond</keyword>
<dbReference type="EMBL" id="CAJRST010037000">
    <property type="protein sequence ID" value="CAG5995979.1"/>
    <property type="molecule type" value="Genomic_DNA"/>
</dbReference>
<keyword evidence="3" id="KW-1003">Cell membrane</keyword>
<accession>A0A8S4BV75</accession>
<dbReference type="GO" id="GO:0042995">
    <property type="term" value="C:cell projection"/>
    <property type="evidence" value="ECO:0007669"/>
    <property type="project" value="UniProtKB-SubCell"/>
</dbReference>
<proteinExistence type="predicted"/>
<evidence type="ECO:0000313" key="12">
    <source>
        <dbReference type="EMBL" id="CAG5995979.1"/>
    </source>
</evidence>
<keyword evidence="5" id="KW-0832">Ubl conjugation</keyword>
<keyword evidence="3" id="KW-0472">Membrane</keyword>
<evidence type="ECO:0000256" key="10">
    <source>
        <dbReference type="ARBA" id="ARBA00023224"/>
    </source>
</evidence>
<evidence type="ECO:0000313" key="13">
    <source>
        <dbReference type="Proteomes" id="UP000677803"/>
    </source>
</evidence>
<dbReference type="PANTHER" id="PTHR46216">
    <property type="entry name" value="PROSAPOSIN RECEPTOR GPR37 FAMILY MEMBER"/>
    <property type="match status" value="1"/>
</dbReference>
<dbReference type="OrthoDB" id="10567838at2759"/>
<evidence type="ECO:0000256" key="2">
    <source>
        <dbReference type="ARBA" id="ARBA00004651"/>
    </source>
</evidence>
<protein>
    <submittedName>
        <fullName evidence="12">(Atlantic silverside) hypothetical protein</fullName>
    </submittedName>
</protein>
<dbReference type="GO" id="GO:0043410">
    <property type="term" value="P:positive regulation of MAPK cascade"/>
    <property type="evidence" value="ECO:0007669"/>
    <property type="project" value="TreeGrafter"/>
</dbReference>
<keyword evidence="9" id="KW-0325">Glycoprotein</keyword>
<dbReference type="GO" id="GO:0008528">
    <property type="term" value="F:G protein-coupled peptide receptor activity"/>
    <property type="evidence" value="ECO:0007669"/>
    <property type="project" value="TreeGrafter"/>
</dbReference>
<evidence type="ECO:0000256" key="8">
    <source>
        <dbReference type="ARBA" id="ARBA00023170"/>
    </source>
</evidence>
<keyword evidence="10" id="KW-0807">Transducer</keyword>
<evidence type="ECO:0000256" key="6">
    <source>
        <dbReference type="ARBA" id="ARBA00023040"/>
    </source>
</evidence>
<keyword evidence="13" id="KW-1185">Reference proteome</keyword>
<sequence>MRWQEEKCRTLRVGYLKGDLTGEDNLAPLFQALGQAFMDCCCCCCQECQPAGQAPPGAAQVKLKGASEGSIFFDKAKDTSAILSISS</sequence>
<gene>
    <name evidence="12" type="ORF">MMEN_LOCUS17952</name>
</gene>
<reference evidence="12" key="1">
    <citation type="submission" date="2021-05" db="EMBL/GenBank/DDBJ databases">
        <authorList>
            <person name="Tigano A."/>
        </authorList>
    </citation>
    <scope>NUCLEOTIDE SEQUENCE</scope>
</reference>
<comment type="subcellular location">
    <subcellularLocation>
        <location evidence="2">Cell membrane</location>
        <topology evidence="2">Multi-pass membrane protein</topology>
    </subcellularLocation>
    <subcellularLocation>
        <location evidence="1">Cell projection</location>
    </subcellularLocation>
</comment>
<keyword evidence="4" id="KW-0732">Signal</keyword>
<dbReference type="GO" id="GO:0007193">
    <property type="term" value="P:adenylate cyclase-inhibiting G protein-coupled receptor signaling pathway"/>
    <property type="evidence" value="ECO:0007669"/>
    <property type="project" value="TreeGrafter"/>
</dbReference>
<comment type="caution">
    <text evidence="12">The sequence shown here is derived from an EMBL/GenBank/DDBJ whole genome shotgun (WGS) entry which is preliminary data.</text>
</comment>
<dbReference type="GO" id="GO:0043235">
    <property type="term" value="C:receptor complex"/>
    <property type="evidence" value="ECO:0007669"/>
    <property type="project" value="TreeGrafter"/>
</dbReference>